<dbReference type="InterPro" id="IPR013321">
    <property type="entry name" value="Arc_rbn_hlx_hlx"/>
</dbReference>
<accession>A0A1Y2JUQ0</accession>
<dbReference type="Gene3D" id="1.10.1220.10">
    <property type="entry name" value="Met repressor-like"/>
    <property type="match status" value="1"/>
</dbReference>
<dbReference type="EMBL" id="NAFL01000235">
    <property type="protein sequence ID" value="OSJ34105.1"/>
    <property type="molecule type" value="Genomic_DNA"/>
</dbReference>
<feature type="compositionally biased region" description="Polar residues" evidence="1">
    <location>
        <begin position="10"/>
        <end position="20"/>
    </location>
</feature>
<dbReference type="GO" id="GO:0006355">
    <property type="term" value="P:regulation of DNA-templated transcription"/>
    <property type="evidence" value="ECO:0007669"/>
    <property type="project" value="InterPro"/>
</dbReference>
<reference evidence="2 3" key="1">
    <citation type="submission" date="2017-03" db="EMBL/GenBank/DDBJ databases">
        <title>Whole genome sequences of fourteen strains of Bradyrhizobium canariense and one strain of Bradyrhizobium japonicum isolated from Lupinus (Papilionoideae: Genisteae) species in Algeria.</title>
        <authorList>
            <person name="Crovadore J."/>
            <person name="Chekireb D."/>
            <person name="Brachmann A."/>
            <person name="Chablais R."/>
            <person name="Cochard B."/>
            <person name="Lefort F."/>
        </authorList>
    </citation>
    <scope>NUCLEOTIDE SEQUENCE [LARGE SCALE GENOMIC DNA]</scope>
    <source>
        <strain evidence="2 3">UBMA197</strain>
    </source>
</reference>
<gene>
    <name evidence="2" type="ORF">BSZ19_13140</name>
</gene>
<name>A0A1Y2JUQ0_BRAJP</name>
<evidence type="ECO:0008006" key="4">
    <source>
        <dbReference type="Google" id="ProtNLM"/>
    </source>
</evidence>
<feature type="compositionally biased region" description="Polar residues" evidence="1">
    <location>
        <begin position="208"/>
        <end position="220"/>
    </location>
</feature>
<dbReference type="Proteomes" id="UP000193335">
    <property type="component" value="Unassembled WGS sequence"/>
</dbReference>
<evidence type="ECO:0000313" key="3">
    <source>
        <dbReference type="Proteomes" id="UP000193335"/>
    </source>
</evidence>
<feature type="compositionally biased region" description="Low complexity" evidence="1">
    <location>
        <begin position="172"/>
        <end position="187"/>
    </location>
</feature>
<comment type="caution">
    <text evidence="2">The sequence shown here is derived from an EMBL/GenBank/DDBJ whole genome shotgun (WGS) entry which is preliminary data.</text>
</comment>
<dbReference type="RefSeq" id="WP_085399889.1">
    <property type="nucleotide sequence ID" value="NZ_NAFL01000235.1"/>
</dbReference>
<evidence type="ECO:0000313" key="2">
    <source>
        <dbReference type="EMBL" id="OSJ34105.1"/>
    </source>
</evidence>
<feature type="region of interest" description="Disordered" evidence="1">
    <location>
        <begin position="159"/>
        <end position="220"/>
    </location>
</feature>
<evidence type="ECO:0000256" key="1">
    <source>
        <dbReference type="SAM" id="MobiDB-lite"/>
    </source>
</evidence>
<organism evidence="2 3">
    <name type="scientific">Bradyrhizobium japonicum</name>
    <dbReference type="NCBI Taxonomy" id="375"/>
    <lineage>
        <taxon>Bacteria</taxon>
        <taxon>Pseudomonadati</taxon>
        <taxon>Pseudomonadota</taxon>
        <taxon>Alphaproteobacteria</taxon>
        <taxon>Hyphomicrobiales</taxon>
        <taxon>Nitrobacteraceae</taxon>
        <taxon>Bradyrhizobium</taxon>
    </lineage>
</organism>
<dbReference type="AlphaFoldDB" id="A0A1Y2JUQ0"/>
<protein>
    <recommendedName>
        <fullName evidence="4">CopG family transcriptional regulator</fullName>
    </recommendedName>
</protein>
<proteinExistence type="predicted"/>
<feature type="region of interest" description="Disordered" evidence="1">
    <location>
        <begin position="1"/>
        <end position="31"/>
    </location>
</feature>
<sequence>MQVDGELGGQPSSIVNQADSDAQPGPNEGARTKKVTVQLSESMFQRLEVATERPGLGKSMVVETALERFLNPAPPIEGLVHEALDRISGRMARLEHEIAIIAETVALHARYHLTVTPPKLPSGQREACLLGQQRFKVLAEQVERRVRLGQPLIRETIDRLGKGSRPAGEALGGASQRAAEQQSSQEGLSAVAADGNSEPSAAAEEGGSNPNFRNLPNSFC</sequence>